<dbReference type="Pfam" id="PF01565">
    <property type="entry name" value="FAD_binding_4"/>
    <property type="match status" value="1"/>
</dbReference>
<dbReference type="Gene3D" id="3.30.43.10">
    <property type="entry name" value="Uridine Diphospho-n-acetylenolpyruvylglucosamine Reductase, domain 2"/>
    <property type="match status" value="1"/>
</dbReference>
<evidence type="ECO:0000256" key="5">
    <source>
        <dbReference type="ARBA" id="ARBA00023002"/>
    </source>
</evidence>
<dbReference type="InterPro" id="IPR012951">
    <property type="entry name" value="BBE"/>
</dbReference>
<dbReference type="RefSeq" id="WP_284058429.1">
    <property type="nucleotide sequence ID" value="NZ_JAMSLR010000020.1"/>
</dbReference>
<dbReference type="AlphaFoldDB" id="A0AA41WCM6"/>
<dbReference type="PROSITE" id="PS51387">
    <property type="entry name" value="FAD_PCMH"/>
    <property type="match status" value="1"/>
</dbReference>
<organism evidence="7 8">
    <name type="scientific">Thermalbibacter longus</name>
    <dbReference type="NCBI Taxonomy" id="2951981"/>
    <lineage>
        <taxon>Bacteria</taxon>
        <taxon>Pseudomonadati</taxon>
        <taxon>Thermomicrobiota</taxon>
        <taxon>Thermomicrobia</taxon>
        <taxon>Thermomicrobiales</taxon>
        <taxon>Thermomicrobiaceae</taxon>
        <taxon>Thermalbibacter</taxon>
    </lineage>
</organism>
<protein>
    <submittedName>
        <fullName evidence="7">FAD-binding oxidoreductase</fullName>
    </submittedName>
</protein>
<dbReference type="GO" id="GO:0071949">
    <property type="term" value="F:FAD binding"/>
    <property type="evidence" value="ECO:0007669"/>
    <property type="project" value="InterPro"/>
</dbReference>
<dbReference type="EMBL" id="JAMSLR010000020">
    <property type="protein sequence ID" value="MCM8750641.1"/>
    <property type="molecule type" value="Genomic_DNA"/>
</dbReference>
<dbReference type="InterPro" id="IPR006093">
    <property type="entry name" value="Oxy_OxRdtase_FAD_BS"/>
</dbReference>
<evidence type="ECO:0000256" key="4">
    <source>
        <dbReference type="ARBA" id="ARBA00022827"/>
    </source>
</evidence>
<dbReference type="InterPro" id="IPR016167">
    <property type="entry name" value="FAD-bd_PCMH_sub1"/>
</dbReference>
<comment type="caution">
    <text evidence="7">The sequence shown here is derived from an EMBL/GenBank/DDBJ whole genome shotgun (WGS) entry which is preliminary data.</text>
</comment>
<dbReference type="Gene3D" id="3.40.462.20">
    <property type="match status" value="1"/>
</dbReference>
<dbReference type="InterPro" id="IPR016169">
    <property type="entry name" value="FAD-bd_PCMH_sub2"/>
</dbReference>
<evidence type="ECO:0000256" key="3">
    <source>
        <dbReference type="ARBA" id="ARBA00022630"/>
    </source>
</evidence>
<evidence type="ECO:0000313" key="8">
    <source>
        <dbReference type="Proteomes" id="UP001165306"/>
    </source>
</evidence>
<gene>
    <name evidence="7" type="ORF">NET02_15970</name>
</gene>
<dbReference type="Pfam" id="PF08031">
    <property type="entry name" value="BBE"/>
    <property type="match status" value="1"/>
</dbReference>
<keyword evidence="8" id="KW-1185">Reference proteome</keyword>
<name>A0AA41WCM6_9BACT</name>
<dbReference type="Proteomes" id="UP001165306">
    <property type="component" value="Unassembled WGS sequence"/>
</dbReference>
<dbReference type="InterPro" id="IPR050416">
    <property type="entry name" value="FAD-linked_Oxidoreductase"/>
</dbReference>
<evidence type="ECO:0000256" key="1">
    <source>
        <dbReference type="ARBA" id="ARBA00001974"/>
    </source>
</evidence>
<feature type="domain" description="FAD-binding PCMH-type" evidence="6">
    <location>
        <begin position="51"/>
        <end position="222"/>
    </location>
</feature>
<dbReference type="InterPro" id="IPR036318">
    <property type="entry name" value="FAD-bd_PCMH-like_sf"/>
</dbReference>
<evidence type="ECO:0000259" key="6">
    <source>
        <dbReference type="PROSITE" id="PS51387"/>
    </source>
</evidence>
<keyword evidence="5" id="KW-0560">Oxidoreductase</keyword>
<dbReference type="SUPFAM" id="SSF56176">
    <property type="entry name" value="FAD-binding/transporter-associated domain-like"/>
    <property type="match status" value="1"/>
</dbReference>
<keyword evidence="3" id="KW-0285">Flavoprotein</keyword>
<dbReference type="PANTHER" id="PTHR42973:SF39">
    <property type="entry name" value="FAD-BINDING PCMH-TYPE DOMAIN-CONTAINING PROTEIN"/>
    <property type="match status" value="1"/>
</dbReference>
<keyword evidence="4" id="KW-0274">FAD</keyword>
<dbReference type="GO" id="GO:0016491">
    <property type="term" value="F:oxidoreductase activity"/>
    <property type="evidence" value="ECO:0007669"/>
    <property type="project" value="UniProtKB-KW"/>
</dbReference>
<dbReference type="InterPro" id="IPR006094">
    <property type="entry name" value="Oxid_FAD_bind_N"/>
</dbReference>
<comment type="cofactor">
    <cofactor evidence="1">
        <name>FAD</name>
        <dbReference type="ChEBI" id="CHEBI:57692"/>
    </cofactor>
</comment>
<reference evidence="7" key="1">
    <citation type="submission" date="2022-06" db="EMBL/GenBank/DDBJ databases">
        <title>CFH 74404 Thermomicrobiaceae sp.</title>
        <authorList>
            <person name="Ming H."/>
            <person name="Li W.-J."/>
            <person name="Zhao Z."/>
        </authorList>
    </citation>
    <scope>NUCLEOTIDE SEQUENCE</scope>
    <source>
        <strain evidence="7">CFH 74404</strain>
    </source>
</reference>
<dbReference type="InterPro" id="IPR016166">
    <property type="entry name" value="FAD-bd_PCMH"/>
</dbReference>
<dbReference type="PANTHER" id="PTHR42973">
    <property type="entry name" value="BINDING OXIDOREDUCTASE, PUTATIVE (AFU_ORTHOLOGUE AFUA_1G17690)-RELATED"/>
    <property type="match status" value="1"/>
</dbReference>
<comment type="similarity">
    <text evidence="2">Belongs to the oxygen-dependent FAD-linked oxidoreductase family.</text>
</comment>
<evidence type="ECO:0000256" key="2">
    <source>
        <dbReference type="ARBA" id="ARBA00005466"/>
    </source>
</evidence>
<evidence type="ECO:0000313" key="7">
    <source>
        <dbReference type="EMBL" id="MCM8750641.1"/>
    </source>
</evidence>
<accession>A0AA41WCM6</accession>
<dbReference type="PROSITE" id="PS00862">
    <property type="entry name" value="OX2_COVAL_FAD"/>
    <property type="match status" value="1"/>
</dbReference>
<proteinExistence type="inferred from homology"/>
<dbReference type="Gene3D" id="3.30.465.10">
    <property type="match status" value="1"/>
</dbReference>
<sequence length="467" mass="50287">MAIPVQAMTMAGEPRAIPASAIDDLRARLRGTLLRAGDPGYDESRHVWNGMIDRRPALIAQCAGTADVALAVQFARTYDLLIAVRGGGHSFPGHSTCDGGLVIDLSPMRRVEVDPQDRRARAEGGVRWGELDRATQEHGLAVTGGQVSHTGIAGLTLGGGMGWLMREHGLTVDNVLTAEVISADGAQLRASAEDNPDLFWALRGGGGNFGVVTRFEYQLHPVGPMLYGGLIGYPIAQAVNVFRDPRDYLATAPDALSATLALLHSPEGQPLAGVVACYTGDLGSAEPVVAPLRRLSTPVMEQVGPIPYVAVQQMIDQVAAPGLRYYMRSNILDRLDEEMIGIAADHFARCPSPQSLVIFVQMGGAVARVAPEATAFPHRQAAYSFTALSIWADPRADDDNIAWLRTLWADVRPRLPNAVYVNELTGDEGEARIRAAYGPAYERLSTVKRRYDPANVFRLNQNIALPA</sequence>